<evidence type="ECO:0000313" key="3">
    <source>
        <dbReference type="EMBL" id="TXF83081.1"/>
    </source>
</evidence>
<protein>
    <recommendedName>
        <fullName evidence="2">DUF6377 domain-containing protein</fullName>
    </recommendedName>
</protein>
<keyword evidence="1" id="KW-0472">Membrane</keyword>
<evidence type="ECO:0000259" key="2">
    <source>
        <dbReference type="Pfam" id="PF19904"/>
    </source>
</evidence>
<dbReference type="OrthoDB" id="1044679at2"/>
<evidence type="ECO:0000256" key="1">
    <source>
        <dbReference type="SAM" id="Phobius"/>
    </source>
</evidence>
<proteinExistence type="predicted"/>
<keyword evidence="1" id="KW-1133">Transmembrane helix</keyword>
<comment type="caution">
    <text evidence="3">The sequence shown here is derived from an EMBL/GenBank/DDBJ whole genome shotgun (WGS) entry which is preliminary data.</text>
</comment>
<reference evidence="3 4" key="1">
    <citation type="submission" date="2019-08" db="EMBL/GenBank/DDBJ databases">
        <title>Lewinella sp. strain SSH13 Genome sequencing and assembly.</title>
        <authorList>
            <person name="Kim I."/>
        </authorList>
    </citation>
    <scope>NUCLEOTIDE SEQUENCE [LARGE SCALE GENOMIC DNA]</scope>
    <source>
        <strain evidence="3 4">SSH13</strain>
    </source>
</reference>
<accession>A0A5C7F2U5</accession>
<feature type="domain" description="DUF6377" evidence="2">
    <location>
        <begin position="250"/>
        <end position="488"/>
    </location>
</feature>
<gene>
    <name evidence="3" type="ORF">FUA23_21675</name>
</gene>
<sequence>MLLLFVLVGLAGNLTAQLDSLLNVLDSELEKRSQYLAEKELSLLQLDQLRSQANDPEEQFEITLEKVLALESFSFTRAYGEVLRLKKLAQQLSDPVKISQAKVREAFIFLSAGLFNEALDSLNTINPDLFPAELKSDYYATRARTHFDLADNYAIHSLSDKIERLGLQDLDSAIVHAQSFPLTRLSLLSYKSMRLDNATEGLEFYRQLRALPQAGTRLMAKEHGAAGILFNMLDQQDSARLAIVKSAIADERTVTREAISLVRVARYVYEMGDYERSARYIKIGLENANFFNARHRKMEVLDILPLIEEERQQLLLAQRRQFLIFTILLSLLLVLAVWLIRRTILQNKELRERRKALLDLTQQLRANNTALRESERIKEQYIGYFFQSNTKFITGAKKVIDKASKAIYAADFKEAKYQLKSFNAKQQNKQLLQDFDEVFLTLFPDFVRKFQALFPPEVVWQSPEQEGLSSEVRIFALMRLGIKNNDTISKILGYSVNTIYAYRSKVRGKSFLEKDAFDKAVMDISSTP</sequence>
<dbReference type="Proteomes" id="UP000321907">
    <property type="component" value="Unassembled WGS sequence"/>
</dbReference>
<dbReference type="InterPro" id="IPR045957">
    <property type="entry name" value="DUF6377"/>
</dbReference>
<feature type="transmembrane region" description="Helical" evidence="1">
    <location>
        <begin position="322"/>
        <end position="340"/>
    </location>
</feature>
<dbReference type="AlphaFoldDB" id="A0A5C7F2U5"/>
<dbReference type="EMBL" id="VOXD01000063">
    <property type="protein sequence ID" value="TXF83081.1"/>
    <property type="molecule type" value="Genomic_DNA"/>
</dbReference>
<organism evidence="3 4">
    <name type="scientific">Neolewinella aurantiaca</name>
    <dbReference type="NCBI Taxonomy" id="2602767"/>
    <lineage>
        <taxon>Bacteria</taxon>
        <taxon>Pseudomonadati</taxon>
        <taxon>Bacteroidota</taxon>
        <taxon>Saprospiria</taxon>
        <taxon>Saprospirales</taxon>
        <taxon>Lewinellaceae</taxon>
        <taxon>Neolewinella</taxon>
    </lineage>
</organism>
<keyword evidence="4" id="KW-1185">Reference proteome</keyword>
<evidence type="ECO:0000313" key="4">
    <source>
        <dbReference type="Proteomes" id="UP000321907"/>
    </source>
</evidence>
<dbReference type="Pfam" id="PF19904">
    <property type="entry name" value="DUF6377"/>
    <property type="match status" value="1"/>
</dbReference>
<name>A0A5C7F2U5_9BACT</name>
<keyword evidence="1" id="KW-0812">Transmembrane</keyword>